<organism evidence="2">
    <name type="scientific">Hexamita inflata</name>
    <dbReference type="NCBI Taxonomy" id="28002"/>
    <lineage>
        <taxon>Eukaryota</taxon>
        <taxon>Metamonada</taxon>
        <taxon>Diplomonadida</taxon>
        <taxon>Hexamitidae</taxon>
        <taxon>Hexamitinae</taxon>
        <taxon>Hexamita</taxon>
    </lineage>
</organism>
<evidence type="ECO:0000313" key="1">
    <source>
        <dbReference type="EMBL" id="CAI9924945.1"/>
    </source>
</evidence>
<name>A0AA86R9F6_9EUKA</name>
<gene>
    <name evidence="1" type="ORF">HINF_LOCUS12590</name>
    <name evidence="3" type="ORF">HINF_LOCUS14770</name>
    <name evidence="2" type="ORF">HINF_LOCUS51685</name>
    <name evidence="4" type="ORF">HINF_LOCUS65407</name>
</gene>
<accession>A0AA86R9F6</accession>
<evidence type="ECO:0000313" key="2">
    <source>
        <dbReference type="EMBL" id="CAI9964040.1"/>
    </source>
</evidence>
<evidence type="ECO:0000313" key="3">
    <source>
        <dbReference type="EMBL" id="CAL5996459.1"/>
    </source>
</evidence>
<dbReference type="AlphaFoldDB" id="A0AA86R9F6"/>
<evidence type="ECO:0000313" key="5">
    <source>
        <dbReference type="Proteomes" id="UP001642409"/>
    </source>
</evidence>
<dbReference type="EMBL" id="CATOUU010000331">
    <property type="protein sequence ID" value="CAI9924945.1"/>
    <property type="molecule type" value="Genomic_DNA"/>
</dbReference>
<sequence length="162" mass="19248">MYSEQDEQHYHLASQNFPAQQQKQTTIKVLKTQALLRIAMIQVCKDCGKIVSTEISNKELCILVNKTVEKDSTNQFWNRVKNLVPSKTKKQLYDFYHTSFQKALFDQKISREDNKIIEYMNRQHPEVKPAALADIFLYNSKKYILKREVVMQFVNLRRMQQE</sequence>
<dbReference type="EMBL" id="CAXDID020000430">
    <property type="protein sequence ID" value="CAL6090646.1"/>
    <property type="molecule type" value="Genomic_DNA"/>
</dbReference>
<reference evidence="2" key="1">
    <citation type="submission" date="2023-06" db="EMBL/GenBank/DDBJ databases">
        <authorList>
            <person name="Kurt Z."/>
        </authorList>
    </citation>
    <scope>NUCLEOTIDE SEQUENCE</scope>
</reference>
<dbReference type="EMBL" id="CAXDID020000035">
    <property type="protein sequence ID" value="CAL5996459.1"/>
    <property type="molecule type" value="Genomic_DNA"/>
</dbReference>
<protein>
    <submittedName>
        <fullName evidence="3">Hypothetical_protein</fullName>
    </submittedName>
</protein>
<dbReference type="EMBL" id="CATOUU010000972">
    <property type="protein sequence ID" value="CAI9964040.1"/>
    <property type="molecule type" value="Genomic_DNA"/>
</dbReference>
<proteinExistence type="predicted"/>
<comment type="caution">
    <text evidence="2">The sequence shown here is derived from an EMBL/GenBank/DDBJ whole genome shotgun (WGS) entry which is preliminary data.</text>
</comment>
<evidence type="ECO:0000313" key="4">
    <source>
        <dbReference type="EMBL" id="CAL6090646.1"/>
    </source>
</evidence>
<reference evidence="3 5" key="2">
    <citation type="submission" date="2024-07" db="EMBL/GenBank/DDBJ databases">
        <authorList>
            <person name="Akdeniz Z."/>
        </authorList>
    </citation>
    <scope>NUCLEOTIDE SEQUENCE [LARGE SCALE GENOMIC DNA]</scope>
</reference>
<dbReference type="Proteomes" id="UP001642409">
    <property type="component" value="Unassembled WGS sequence"/>
</dbReference>
<keyword evidence="5" id="KW-1185">Reference proteome</keyword>